<dbReference type="Pfam" id="PF01979">
    <property type="entry name" value="Amidohydro_1"/>
    <property type="match status" value="1"/>
</dbReference>
<accession>A0A2U1EZG2</accession>
<proteinExistence type="predicted"/>
<dbReference type="InterPro" id="IPR011059">
    <property type="entry name" value="Metal-dep_hydrolase_composite"/>
</dbReference>
<reference evidence="2 3" key="1">
    <citation type="submission" date="2018-04" db="EMBL/GenBank/DDBJ databases">
        <title>Genomic Encyclopedia of Type Strains, Phase IV (KMG-IV): sequencing the most valuable type-strain genomes for metagenomic binning, comparative biology and taxonomic classification.</title>
        <authorList>
            <person name="Goeker M."/>
        </authorList>
    </citation>
    <scope>NUCLEOTIDE SEQUENCE [LARGE SCALE GENOMIC DNA]</scope>
    <source>
        <strain evidence="2 3">DSM 45771</strain>
    </source>
</reference>
<sequence length="441" mass="47227">MATTVVVNGTILTGENGAVPLERGWLLIEDELIEAVGDGDPPDAESVIDAAGMLVVPGFVNAHTHLCMIYGRSLGSDRGLLQWLGDEQIPIMRALEPHDYELSMRLGAVENLKAGNTTVCEVFFSPHYDASVDQISAAALDASGIRSVLFRCTNDEAFFEGFVEDRRDIVRRLEDLHARWPNAGRTRVGGGPLVPWGSSAGSFRDLVALSSDRRFPLHLHTAETPEYNDLVRERTGRTNVEMLADVGALGPSVMLNHGVHLSERDIALIAEAGSPVIHDPTSNMLLGSGVAPIPQLRSAEVVIGLGCDGPACNNGQDMFENMKYAALLQKVVARQADVLVAEEVFRMATAGGAAAIGLGDRLGRLVPGFLADVVLVDASGPHMTPMHDPLASLVYSARGSDVDTVLVGGKVVVRHGEVQTVDEERVVRDVAERARVVRGRA</sequence>
<dbReference type="Proteomes" id="UP000245639">
    <property type="component" value="Unassembled WGS sequence"/>
</dbReference>
<dbReference type="PANTHER" id="PTHR43794:SF5">
    <property type="entry name" value="CHLOROHYDROLASE FAMILY PROTEIN"/>
    <property type="match status" value="1"/>
</dbReference>
<dbReference type="InterPro" id="IPR050287">
    <property type="entry name" value="MTA/SAH_deaminase"/>
</dbReference>
<dbReference type="SUPFAM" id="SSF51556">
    <property type="entry name" value="Metallo-dependent hydrolases"/>
    <property type="match status" value="1"/>
</dbReference>
<dbReference type="PANTHER" id="PTHR43794">
    <property type="entry name" value="AMINOHYDROLASE SSNA-RELATED"/>
    <property type="match status" value="1"/>
</dbReference>
<comment type="caution">
    <text evidence="2">The sequence shown here is derived from an EMBL/GenBank/DDBJ whole genome shotgun (WGS) entry which is preliminary data.</text>
</comment>
<dbReference type="OrthoDB" id="3189065at2"/>
<protein>
    <submittedName>
        <fullName evidence="2">5-methylthioadenosine/S-adenosylhomocysteine deaminase</fullName>
    </submittedName>
</protein>
<dbReference type="SUPFAM" id="SSF51338">
    <property type="entry name" value="Composite domain of metallo-dependent hydrolases"/>
    <property type="match status" value="2"/>
</dbReference>
<dbReference type="RefSeq" id="WP_116710347.1">
    <property type="nucleotide sequence ID" value="NZ_QEKW01000015.1"/>
</dbReference>
<dbReference type="Gene3D" id="2.30.40.10">
    <property type="entry name" value="Urease, subunit C, domain 1"/>
    <property type="match status" value="1"/>
</dbReference>
<dbReference type="AlphaFoldDB" id="A0A2U1EZG2"/>
<organism evidence="2 3">
    <name type="scientific">Actinomycetospora cinnamomea</name>
    <dbReference type="NCBI Taxonomy" id="663609"/>
    <lineage>
        <taxon>Bacteria</taxon>
        <taxon>Bacillati</taxon>
        <taxon>Actinomycetota</taxon>
        <taxon>Actinomycetes</taxon>
        <taxon>Pseudonocardiales</taxon>
        <taxon>Pseudonocardiaceae</taxon>
        <taxon>Actinomycetospora</taxon>
    </lineage>
</organism>
<evidence type="ECO:0000313" key="3">
    <source>
        <dbReference type="Proteomes" id="UP000245639"/>
    </source>
</evidence>
<keyword evidence="3" id="KW-1185">Reference proteome</keyword>
<dbReference type="GO" id="GO:0016810">
    <property type="term" value="F:hydrolase activity, acting on carbon-nitrogen (but not peptide) bonds"/>
    <property type="evidence" value="ECO:0007669"/>
    <property type="project" value="InterPro"/>
</dbReference>
<dbReference type="EMBL" id="QEKW01000015">
    <property type="protein sequence ID" value="PVZ05327.1"/>
    <property type="molecule type" value="Genomic_DNA"/>
</dbReference>
<dbReference type="InterPro" id="IPR032466">
    <property type="entry name" value="Metal_Hydrolase"/>
</dbReference>
<name>A0A2U1EZG2_9PSEU</name>
<dbReference type="Gene3D" id="3.20.20.140">
    <property type="entry name" value="Metal-dependent hydrolases"/>
    <property type="match status" value="1"/>
</dbReference>
<dbReference type="CDD" id="cd01298">
    <property type="entry name" value="ATZ_TRZ_like"/>
    <property type="match status" value="1"/>
</dbReference>
<evidence type="ECO:0000259" key="1">
    <source>
        <dbReference type="Pfam" id="PF01979"/>
    </source>
</evidence>
<gene>
    <name evidence="2" type="ORF">C8D89_11532</name>
</gene>
<dbReference type="InterPro" id="IPR006680">
    <property type="entry name" value="Amidohydro-rel"/>
</dbReference>
<evidence type="ECO:0000313" key="2">
    <source>
        <dbReference type="EMBL" id="PVZ05327.1"/>
    </source>
</evidence>
<feature type="domain" description="Amidohydrolase-related" evidence="1">
    <location>
        <begin position="54"/>
        <end position="412"/>
    </location>
</feature>